<dbReference type="SFLD" id="SFLDG00363">
    <property type="entry name" value="AMPS_(cytGST):_Alpha-__Mu-__Pi"/>
    <property type="match status" value="1"/>
</dbReference>
<dbReference type="PROSITE" id="PS50404">
    <property type="entry name" value="GST_NTER"/>
    <property type="match status" value="1"/>
</dbReference>
<dbReference type="PROSITE" id="PS50405">
    <property type="entry name" value="GST_CTER"/>
    <property type="match status" value="1"/>
</dbReference>
<dbReference type="EMBL" id="QLLG01000006">
    <property type="protein sequence ID" value="RMX70135.1"/>
    <property type="molecule type" value="Genomic_DNA"/>
</dbReference>
<protein>
    <recommendedName>
        <fullName evidence="5">Glutathione transferase</fullName>
    </recommendedName>
</protein>
<accession>A0A3M6VTH4</accession>
<dbReference type="SFLD" id="SFLDG01205">
    <property type="entry name" value="AMPS.1"/>
    <property type="match status" value="1"/>
</dbReference>
<sequence>MAQPQIKLTYFDIKGRAELARMIFNYGGIAFTDERISRGDFATLKPTLPLKQLPVLEVNGTVYAQSMAIVRYAANLTGLYPSDAVEALKADMFSYALAELDAPLVDFLFKTPDETEKAKKKKVFIEEQVPTLFAALEKRVTGKFVTGDNLSFADFNLLDDVENKVKGAFPDFDMDKFPKLASVLANVKADPKVAAYLSKQ</sequence>
<comment type="caution">
    <text evidence="3">The sequence shown here is derived from an EMBL/GenBank/DDBJ whole genome shotgun (WGS) entry which is preliminary data.</text>
</comment>
<dbReference type="Proteomes" id="UP000282087">
    <property type="component" value="Unassembled WGS sequence"/>
</dbReference>
<organism evidence="3 4">
    <name type="scientific">Peronospora effusa</name>
    <dbReference type="NCBI Taxonomy" id="542832"/>
    <lineage>
        <taxon>Eukaryota</taxon>
        <taxon>Sar</taxon>
        <taxon>Stramenopiles</taxon>
        <taxon>Oomycota</taxon>
        <taxon>Peronosporomycetes</taxon>
        <taxon>Peronosporales</taxon>
        <taxon>Peronosporaceae</taxon>
        <taxon>Peronospora</taxon>
    </lineage>
</organism>
<dbReference type="AlphaFoldDB" id="A0A3M6VTH4"/>
<dbReference type="InterPro" id="IPR036249">
    <property type="entry name" value="Thioredoxin-like_sf"/>
</dbReference>
<dbReference type="Pfam" id="PF14497">
    <property type="entry name" value="GST_C_3"/>
    <property type="match status" value="1"/>
</dbReference>
<dbReference type="GO" id="GO:0004364">
    <property type="term" value="F:glutathione transferase activity"/>
    <property type="evidence" value="ECO:0007669"/>
    <property type="project" value="TreeGrafter"/>
</dbReference>
<dbReference type="InterPro" id="IPR004046">
    <property type="entry name" value="GST_C"/>
</dbReference>
<feature type="domain" description="GST N-terminal" evidence="1">
    <location>
        <begin position="4"/>
        <end position="81"/>
    </location>
</feature>
<dbReference type="CDD" id="cd03192">
    <property type="entry name" value="GST_C_Sigma_like"/>
    <property type="match status" value="1"/>
</dbReference>
<dbReference type="STRING" id="542832.A0A3M6VTH4"/>
<evidence type="ECO:0000313" key="3">
    <source>
        <dbReference type="EMBL" id="RMX70135.1"/>
    </source>
</evidence>
<dbReference type="PANTHER" id="PTHR11571">
    <property type="entry name" value="GLUTATHIONE S-TRANSFERASE"/>
    <property type="match status" value="1"/>
</dbReference>
<dbReference type="InterPro" id="IPR050213">
    <property type="entry name" value="GST_superfamily"/>
</dbReference>
<dbReference type="Gene3D" id="1.20.1050.10">
    <property type="match status" value="1"/>
</dbReference>
<dbReference type="InterPro" id="IPR010987">
    <property type="entry name" value="Glutathione-S-Trfase_C-like"/>
</dbReference>
<keyword evidence="4" id="KW-1185">Reference proteome</keyword>
<dbReference type="SFLD" id="SFLDS00019">
    <property type="entry name" value="Glutathione_Transferase_(cytos"/>
    <property type="match status" value="1"/>
</dbReference>
<dbReference type="SUPFAM" id="SSF52833">
    <property type="entry name" value="Thioredoxin-like"/>
    <property type="match status" value="1"/>
</dbReference>
<proteinExistence type="predicted"/>
<dbReference type="Gene3D" id="3.40.30.10">
    <property type="entry name" value="Glutaredoxin"/>
    <property type="match status" value="1"/>
</dbReference>
<evidence type="ECO:0000259" key="2">
    <source>
        <dbReference type="PROSITE" id="PS50405"/>
    </source>
</evidence>
<reference evidence="3 4" key="1">
    <citation type="submission" date="2018-06" db="EMBL/GenBank/DDBJ databases">
        <title>Comparative genomics of downy mildews reveals potential adaptations to biotrophy.</title>
        <authorList>
            <person name="Fletcher K."/>
            <person name="Klosterman S.J."/>
            <person name="Derevnina L."/>
            <person name="Martin F."/>
            <person name="Koike S."/>
            <person name="Reyes Chin-Wo S."/>
            <person name="Mou B."/>
            <person name="Michelmore R."/>
        </authorList>
    </citation>
    <scope>NUCLEOTIDE SEQUENCE [LARGE SCALE GENOMIC DNA]</scope>
    <source>
        <strain evidence="3 4">R14</strain>
    </source>
</reference>
<dbReference type="Pfam" id="PF02798">
    <property type="entry name" value="GST_N"/>
    <property type="match status" value="1"/>
</dbReference>
<gene>
    <name evidence="3" type="ORF">DD238_000264</name>
</gene>
<dbReference type="InterPro" id="IPR040079">
    <property type="entry name" value="Glutathione_S-Trfase"/>
</dbReference>
<dbReference type="CDD" id="cd03039">
    <property type="entry name" value="GST_N_Sigma_like"/>
    <property type="match status" value="1"/>
</dbReference>
<evidence type="ECO:0000313" key="4">
    <source>
        <dbReference type="Proteomes" id="UP000282087"/>
    </source>
</evidence>
<evidence type="ECO:0000259" key="1">
    <source>
        <dbReference type="PROSITE" id="PS50404"/>
    </source>
</evidence>
<dbReference type="InterPro" id="IPR036282">
    <property type="entry name" value="Glutathione-S-Trfase_C_sf"/>
</dbReference>
<dbReference type="GO" id="GO:0006749">
    <property type="term" value="P:glutathione metabolic process"/>
    <property type="evidence" value="ECO:0007669"/>
    <property type="project" value="TreeGrafter"/>
</dbReference>
<dbReference type="SUPFAM" id="SSF47616">
    <property type="entry name" value="GST C-terminal domain-like"/>
    <property type="match status" value="1"/>
</dbReference>
<dbReference type="InterPro" id="IPR004045">
    <property type="entry name" value="Glutathione_S-Trfase_N"/>
</dbReference>
<feature type="domain" description="GST C-terminal" evidence="2">
    <location>
        <begin position="83"/>
        <end position="200"/>
    </location>
</feature>
<name>A0A3M6VTH4_9STRA</name>
<dbReference type="FunFam" id="3.40.30.10:FF:000035">
    <property type="entry name" value="hematopoietic prostaglandin D synthase"/>
    <property type="match status" value="1"/>
</dbReference>
<dbReference type="VEuPathDB" id="FungiDB:DD237_000475"/>
<evidence type="ECO:0008006" key="5">
    <source>
        <dbReference type="Google" id="ProtNLM"/>
    </source>
</evidence>